<evidence type="ECO:0000256" key="6">
    <source>
        <dbReference type="ARBA" id="ARBA00051148"/>
    </source>
</evidence>
<evidence type="ECO:0000256" key="2">
    <source>
        <dbReference type="ARBA" id="ARBA00006745"/>
    </source>
</evidence>
<dbReference type="EMBL" id="CP063136">
    <property type="protein sequence ID" value="QOU20679.1"/>
    <property type="molecule type" value="Genomic_DNA"/>
</dbReference>
<keyword evidence="3 8" id="KW-0479">Metal-binding</keyword>
<comment type="function">
    <text evidence="7 8">Catalyzes the hydrolytic deamination of guanine, producing xanthine and ammonia.</text>
</comment>
<accession>A0A871R493</accession>
<keyword evidence="4 8" id="KW-0378">Hydrolase</keyword>
<dbReference type="InterPro" id="IPR006680">
    <property type="entry name" value="Amidohydro-rel"/>
</dbReference>
<comment type="cofactor">
    <cofactor evidence="8">
        <name>Zn(2+)</name>
        <dbReference type="ChEBI" id="CHEBI:29105"/>
    </cofactor>
    <text evidence="8">Binds 1 zinc ion per subunit.</text>
</comment>
<proteinExistence type="inferred from homology"/>
<dbReference type="InterPro" id="IPR032466">
    <property type="entry name" value="Metal_Hydrolase"/>
</dbReference>
<dbReference type="NCBIfam" id="TIGR02967">
    <property type="entry name" value="guan_deamin"/>
    <property type="match status" value="1"/>
</dbReference>
<evidence type="ECO:0000256" key="7">
    <source>
        <dbReference type="ARBA" id="ARBA00056079"/>
    </source>
</evidence>
<dbReference type="InterPro" id="IPR051607">
    <property type="entry name" value="Metallo-dep_hydrolases"/>
</dbReference>
<dbReference type="SUPFAM" id="SSF51556">
    <property type="entry name" value="Metallo-dependent hydrolases"/>
    <property type="match status" value="1"/>
</dbReference>
<comment type="similarity">
    <text evidence="2 8">Belongs to the metallo-dependent hydrolases superfamily. ATZ/TRZ family.</text>
</comment>
<dbReference type="InterPro" id="IPR011059">
    <property type="entry name" value="Metal-dep_hydrolase_composite"/>
</dbReference>
<dbReference type="GO" id="GO:0008892">
    <property type="term" value="F:guanine deaminase activity"/>
    <property type="evidence" value="ECO:0007669"/>
    <property type="project" value="UniProtKB-UniRule"/>
</dbReference>
<evidence type="ECO:0000256" key="3">
    <source>
        <dbReference type="ARBA" id="ARBA00022723"/>
    </source>
</evidence>
<dbReference type="InterPro" id="IPR014311">
    <property type="entry name" value="Guanine_deaminase"/>
</dbReference>
<reference evidence="10" key="2">
    <citation type="journal article" name="BMC Genomics">
        <title>New genome assemblies reveal patterns of domestication and adaptation across Brettanomyces (Dekkera) species.</title>
        <authorList>
            <person name="Roach M.J."/>
            <person name="Borneman A.R."/>
        </authorList>
    </citation>
    <scope>NUCLEOTIDE SEQUENCE</scope>
    <source>
        <strain evidence="10">UCD 2041</strain>
    </source>
</reference>
<dbReference type="Pfam" id="PF01979">
    <property type="entry name" value="Amidohydro_1"/>
    <property type="match status" value="1"/>
</dbReference>
<dbReference type="GeneID" id="64572315"/>
<dbReference type="FunFam" id="3.20.20.140:FF:000022">
    <property type="entry name" value="Guanine deaminase"/>
    <property type="match status" value="1"/>
</dbReference>
<keyword evidence="5 8" id="KW-0862">Zinc</keyword>
<dbReference type="PANTHER" id="PTHR11271:SF6">
    <property type="entry name" value="GUANINE DEAMINASE"/>
    <property type="match status" value="1"/>
</dbReference>
<name>A0A871R493_DEKBR</name>
<dbReference type="OrthoDB" id="194468at2759"/>
<reference evidence="10" key="1">
    <citation type="submission" date="2020-10" db="EMBL/GenBank/DDBJ databases">
        <authorList>
            <person name="Palmer J.M."/>
        </authorList>
    </citation>
    <scope>NUCLEOTIDE SEQUENCE</scope>
    <source>
        <strain evidence="10">UCD 2041</strain>
    </source>
</reference>
<dbReference type="GO" id="GO:0005829">
    <property type="term" value="C:cytosol"/>
    <property type="evidence" value="ECO:0007669"/>
    <property type="project" value="TreeGrafter"/>
</dbReference>
<feature type="domain" description="Amidohydrolase-related" evidence="9">
    <location>
        <begin position="94"/>
        <end position="478"/>
    </location>
</feature>
<evidence type="ECO:0000256" key="4">
    <source>
        <dbReference type="ARBA" id="ARBA00022801"/>
    </source>
</evidence>
<comment type="catalytic activity">
    <reaction evidence="6 8">
        <text>guanine + H2O + H(+) = xanthine + NH4(+)</text>
        <dbReference type="Rhea" id="RHEA:14665"/>
        <dbReference type="ChEBI" id="CHEBI:15377"/>
        <dbReference type="ChEBI" id="CHEBI:15378"/>
        <dbReference type="ChEBI" id="CHEBI:16235"/>
        <dbReference type="ChEBI" id="CHEBI:17712"/>
        <dbReference type="ChEBI" id="CHEBI:28938"/>
        <dbReference type="EC" id="3.5.4.3"/>
    </reaction>
</comment>
<dbReference type="PANTHER" id="PTHR11271">
    <property type="entry name" value="GUANINE DEAMINASE"/>
    <property type="match status" value="1"/>
</dbReference>
<dbReference type="RefSeq" id="XP_041137172.1">
    <property type="nucleotide sequence ID" value="XM_041278958.1"/>
</dbReference>
<comment type="pathway">
    <text evidence="1 8">Purine metabolism; guanine degradation; xanthine from guanine: step 1/1.</text>
</comment>
<dbReference type="KEGG" id="bbrx:BRETT_000390"/>
<protein>
    <recommendedName>
        <fullName evidence="8">Guanine deaminase</fullName>
        <shortName evidence="8">Guanase</shortName>
        <ecNumber evidence="8">3.5.4.3</ecNumber>
    </recommendedName>
    <alternativeName>
        <fullName evidence="8">Guanine aminohydrolase</fullName>
    </alternativeName>
</protein>
<sequence>MTTDSSYFTDQIQARCRDPIPYTVYYGTFAHTPILGSMEVMPKTAIGVDNTGLITFIEKSFQGDLLKLGVEKFGVEEGSVKVVDKSGSETKFFFPGFIDTHIHAPQYPNNGIFGETTLLDWLNIYTYPLESSFKDAAVAHEVYSRVVNRTLECGTTTAAYYGTIHTRATEILADSALKAGQRALIGKSCMNDHSPSFYCETTEESKQGTLDLMNYAHKRDPSGELIQAIITPRFAASCTDELMRWLGDLRKSKNCYCQTHLSENHREIRWMAQLFPQYDSYTDIYYQTGLLGRKTILAHCIHLTDDERDLLVKTGAGVSHCPTSNSSITSGEARIRWLLNSGINVSLGTDCSGGFSPSILEVARHALLVSHHLVMSTHNDKEKLSVKDVLYLATMGGANVLNLSDKLGSFAVGKRFDAQLIELCNRDSNIDIFDFQRPRWGSQDPKVSHTRFDNLICKWLFNGDDRNVDRVYVNGRPVIYRV</sequence>
<evidence type="ECO:0000313" key="11">
    <source>
        <dbReference type="Proteomes" id="UP000663131"/>
    </source>
</evidence>
<dbReference type="GO" id="GO:0008270">
    <property type="term" value="F:zinc ion binding"/>
    <property type="evidence" value="ECO:0007669"/>
    <property type="project" value="UniProtKB-UniRule"/>
</dbReference>
<evidence type="ECO:0000259" key="9">
    <source>
        <dbReference type="Pfam" id="PF01979"/>
    </source>
</evidence>
<evidence type="ECO:0000256" key="1">
    <source>
        <dbReference type="ARBA" id="ARBA00004984"/>
    </source>
</evidence>
<dbReference type="Proteomes" id="UP000663131">
    <property type="component" value="Chromosome 8"/>
</dbReference>
<dbReference type="EC" id="3.5.4.3" evidence="8"/>
<dbReference type="UniPathway" id="UPA00603">
    <property type="reaction ID" value="UER00660"/>
</dbReference>
<dbReference type="Gene3D" id="3.20.20.140">
    <property type="entry name" value="Metal-dependent hydrolases"/>
    <property type="match status" value="1"/>
</dbReference>
<evidence type="ECO:0000256" key="5">
    <source>
        <dbReference type="ARBA" id="ARBA00022833"/>
    </source>
</evidence>
<dbReference type="AlphaFoldDB" id="A0A871R493"/>
<evidence type="ECO:0000256" key="8">
    <source>
        <dbReference type="RuleBase" id="RU366009"/>
    </source>
</evidence>
<evidence type="ECO:0000313" key="10">
    <source>
        <dbReference type="EMBL" id="QOU20679.1"/>
    </source>
</evidence>
<dbReference type="Gene3D" id="2.30.40.10">
    <property type="entry name" value="Urease, subunit C, domain 1"/>
    <property type="match status" value="1"/>
</dbReference>
<organism evidence="10 11">
    <name type="scientific">Dekkera bruxellensis</name>
    <name type="common">Brettanomyces custersii</name>
    <dbReference type="NCBI Taxonomy" id="5007"/>
    <lineage>
        <taxon>Eukaryota</taxon>
        <taxon>Fungi</taxon>
        <taxon>Dikarya</taxon>
        <taxon>Ascomycota</taxon>
        <taxon>Saccharomycotina</taxon>
        <taxon>Pichiomycetes</taxon>
        <taxon>Pichiales</taxon>
        <taxon>Pichiaceae</taxon>
        <taxon>Brettanomyces</taxon>
    </lineage>
</organism>
<gene>
    <name evidence="10" type="ORF">BRETT_000390</name>
</gene>
<dbReference type="GO" id="GO:0006147">
    <property type="term" value="P:guanine catabolic process"/>
    <property type="evidence" value="ECO:0007669"/>
    <property type="project" value="UniProtKB-UniRule"/>
</dbReference>